<evidence type="ECO:0000256" key="3">
    <source>
        <dbReference type="PIRSR" id="PIRSR000390-1"/>
    </source>
</evidence>
<dbReference type="PANTHER" id="PTHR30244">
    <property type="entry name" value="TRANSAMINASE"/>
    <property type="match status" value="1"/>
</dbReference>
<dbReference type="EMBL" id="PEXV01000116">
    <property type="protein sequence ID" value="PIS41367.1"/>
    <property type="molecule type" value="Genomic_DNA"/>
</dbReference>
<dbReference type="InterPro" id="IPR015422">
    <property type="entry name" value="PyrdxlP-dep_Trfase_small"/>
</dbReference>
<dbReference type="AlphaFoldDB" id="A0A2H0YSA7"/>
<dbReference type="SUPFAM" id="SSF53383">
    <property type="entry name" value="PLP-dependent transferases"/>
    <property type="match status" value="1"/>
</dbReference>
<dbReference type="Gene3D" id="3.90.1150.10">
    <property type="entry name" value="Aspartate Aminotransferase, domain 1"/>
    <property type="match status" value="1"/>
</dbReference>
<protein>
    <recommendedName>
        <fullName evidence="8">Transcriptional regulator</fullName>
    </recommendedName>
</protein>
<dbReference type="GO" id="GO:0000271">
    <property type="term" value="P:polysaccharide biosynthetic process"/>
    <property type="evidence" value="ECO:0007669"/>
    <property type="project" value="TreeGrafter"/>
</dbReference>
<name>A0A2H0YSA7_9BACT</name>
<dbReference type="Proteomes" id="UP000228711">
    <property type="component" value="Unassembled WGS sequence"/>
</dbReference>
<dbReference type="GO" id="GO:0008483">
    <property type="term" value="F:transaminase activity"/>
    <property type="evidence" value="ECO:0007669"/>
    <property type="project" value="TreeGrafter"/>
</dbReference>
<evidence type="ECO:0000256" key="5">
    <source>
        <dbReference type="RuleBase" id="RU004508"/>
    </source>
</evidence>
<dbReference type="Pfam" id="PF01041">
    <property type="entry name" value="DegT_DnrJ_EryC1"/>
    <property type="match status" value="1"/>
</dbReference>
<dbReference type="InterPro" id="IPR000653">
    <property type="entry name" value="DegT/StrS_aminotransferase"/>
</dbReference>
<evidence type="ECO:0008006" key="8">
    <source>
        <dbReference type="Google" id="ProtNLM"/>
    </source>
</evidence>
<sequence>MKFLDLELQYKSIKNEVDEAINRVISRSSYILGEEVDELEEKIASYCKVKYAVGLNSGSDALTASLFALGIGKGDEVIVPSFTYIATAEAVAIVGATPVFCDVNDRTFNIDPKSFESVITDKTKAVIPVHLYGQPADMDPILSLAKKHNIKVIEDAAQAIGAEYKGKKTCSMGDIGCLSFFPTKNLGAYGDGGMLLTNKKEIADWVRMWRAHGQSKKYYTDFIGASSRLDTIQAAILLAKLPHLDEWNRKRSDLAAEYNKLFATIAGIETPFVSSEVKHVYHQYTIKTNTRDLLKQKLAEVDMPTMIYYPLPLHKQKAFLPYCNTAFDLKNSEDLASEVLSLPIYPEIKIDQIEGVLIKFNDLNRI</sequence>
<feature type="active site" description="Proton acceptor" evidence="3">
    <location>
        <position position="184"/>
    </location>
</feature>
<gene>
    <name evidence="6" type="ORF">COT25_03460</name>
</gene>
<feature type="modified residue" description="N6-(pyridoxal phosphate)lysine" evidence="4">
    <location>
        <position position="184"/>
    </location>
</feature>
<proteinExistence type="inferred from homology"/>
<dbReference type="InterPro" id="IPR015421">
    <property type="entry name" value="PyrdxlP-dep_Trfase_major"/>
</dbReference>
<evidence type="ECO:0000256" key="1">
    <source>
        <dbReference type="ARBA" id="ARBA00022898"/>
    </source>
</evidence>
<evidence type="ECO:0000256" key="2">
    <source>
        <dbReference type="ARBA" id="ARBA00037999"/>
    </source>
</evidence>
<dbReference type="Gene3D" id="3.40.640.10">
    <property type="entry name" value="Type I PLP-dependent aspartate aminotransferase-like (Major domain)"/>
    <property type="match status" value="1"/>
</dbReference>
<dbReference type="PIRSF" id="PIRSF000390">
    <property type="entry name" value="PLP_StrS"/>
    <property type="match status" value="1"/>
</dbReference>
<keyword evidence="1 4" id="KW-0663">Pyridoxal phosphate</keyword>
<evidence type="ECO:0000313" key="6">
    <source>
        <dbReference type="EMBL" id="PIS41367.1"/>
    </source>
</evidence>
<reference evidence="7" key="1">
    <citation type="submission" date="2017-09" db="EMBL/GenBank/DDBJ databases">
        <title>Depth-based differentiation of microbial function through sediment-hosted aquifers and enrichment of novel symbionts in the deep terrestrial subsurface.</title>
        <authorList>
            <person name="Probst A.J."/>
            <person name="Ladd B."/>
            <person name="Jarett J.K."/>
            <person name="Geller-Mcgrath D.E."/>
            <person name="Sieber C.M.K."/>
            <person name="Emerson J.B."/>
            <person name="Anantharaman K."/>
            <person name="Thomas B.C."/>
            <person name="Malmstrom R."/>
            <person name="Stieglmeier M."/>
            <person name="Klingl A."/>
            <person name="Woyke T."/>
            <person name="Ryan C.M."/>
            <person name="Banfield J.F."/>
        </authorList>
    </citation>
    <scope>NUCLEOTIDE SEQUENCE [LARGE SCALE GENOMIC DNA]</scope>
</reference>
<dbReference type="PANTHER" id="PTHR30244:SF36">
    <property type="entry name" value="3-OXO-GLUCOSE-6-PHOSPHATE:GLUTAMATE AMINOTRANSFERASE"/>
    <property type="match status" value="1"/>
</dbReference>
<dbReference type="GO" id="GO:0030170">
    <property type="term" value="F:pyridoxal phosphate binding"/>
    <property type="evidence" value="ECO:0007669"/>
    <property type="project" value="UniProtKB-ARBA"/>
</dbReference>
<evidence type="ECO:0000313" key="7">
    <source>
        <dbReference type="Proteomes" id="UP000228711"/>
    </source>
</evidence>
<evidence type="ECO:0000256" key="4">
    <source>
        <dbReference type="PIRSR" id="PIRSR000390-2"/>
    </source>
</evidence>
<organism evidence="6 7">
    <name type="scientific">Candidatus Kerfeldbacteria bacterium CG08_land_8_20_14_0_20_42_7</name>
    <dbReference type="NCBI Taxonomy" id="2014245"/>
    <lineage>
        <taxon>Bacteria</taxon>
        <taxon>Candidatus Kerfeldiibacteriota</taxon>
    </lineage>
</organism>
<dbReference type="FunFam" id="3.40.640.10:FF:000089">
    <property type="entry name" value="Aminotransferase, DegT/DnrJ/EryC1/StrS family"/>
    <property type="match status" value="1"/>
</dbReference>
<dbReference type="CDD" id="cd00616">
    <property type="entry name" value="AHBA_syn"/>
    <property type="match status" value="1"/>
</dbReference>
<comment type="caution">
    <text evidence="6">The sequence shown here is derived from an EMBL/GenBank/DDBJ whole genome shotgun (WGS) entry which is preliminary data.</text>
</comment>
<accession>A0A2H0YSA7</accession>
<comment type="similarity">
    <text evidence="2 5">Belongs to the DegT/DnrJ/EryC1 family.</text>
</comment>
<dbReference type="InterPro" id="IPR015424">
    <property type="entry name" value="PyrdxlP-dep_Trfase"/>
</dbReference>